<dbReference type="Proteomes" id="UP001152888">
    <property type="component" value="Unassembled WGS sequence"/>
</dbReference>
<accession>A0A9P0KGW1</accession>
<gene>
    <name evidence="1" type="ORF">ACAOBT_LOCUS11143</name>
</gene>
<comment type="caution">
    <text evidence="1">The sequence shown here is derived from an EMBL/GenBank/DDBJ whole genome shotgun (WGS) entry which is preliminary data.</text>
</comment>
<sequence length="17" mass="2049">MAPWHYLTSRHCSAYLL</sequence>
<name>A0A9P0KGW1_ACAOB</name>
<proteinExistence type="predicted"/>
<dbReference type="AlphaFoldDB" id="A0A9P0KGW1"/>
<organism evidence="1 2">
    <name type="scientific">Acanthoscelides obtectus</name>
    <name type="common">Bean weevil</name>
    <name type="synonym">Bruchus obtectus</name>
    <dbReference type="NCBI Taxonomy" id="200917"/>
    <lineage>
        <taxon>Eukaryota</taxon>
        <taxon>Metazoa</taxon>
        <taxon>Ecdysozoa</taxon>
        <taxon>Arthropoda</taxon>
        <taxon>Hexapoda</taxon>
        <taxon>Insecta</taxon>
        <taxon>Pterygota</taxon>
        <taxon>Neoptera</taxon>
        <taxon>Endopterygota</taxon>
        <taxon>Coleoptera</taxon>
        <taxon>Polyphaga</taxon>
        <taxon>Cucujiformia</taxon>
        <taxon>Chrysomeloidea</taxon>
        <taxon>Chrysomelidae</taxon>
        <taxon>Bruchinae</taxon>
        <taxon>Bruchini</taxon>
        <taxon>Acanthoscelides</taxon>
    </lineage>
</organism>
<protein>
    <submittedName>
        <fullName evidence="1">Uncharacterized protein</fullName>
    </submittedName>
</protein>
<dbReference type="EMBL" id="CAKOFQ010006826">
    <property type="protein sequence ID" value="CAH1974507.1"/>
    <property type="molecule type" value="Genomic_DNA"/>
</dbReference>
<evidence type="ECO:0000313" key="1">
    <source>
        <dbReference type="EMBL" id="CAH1974507.1"/>
    </source>
</evidence>
<keyword evidence="2" id="KW-1185">Reference proteome</keyword>
<reference evidence="1" key="1">
    <citation type="submission" date="2022-03" db="EMBL/GenBank/DDBJ databases">
        <authorList>
            <person name="Sayadi A."/>
        </authorList>
    </citation>
    <scope>NUCLEOTIDE SEQUENCE</scope>
</reference>
<evidence type="ECO:0000313" key="2">
    <source>
        <dbReference type="Proteomes" id="UP001152888"/>
    </source>
</evidence>